<reference evidence="7" key="1">
    <citation type="submission" date="2017-08" db="EMBL/GenBank/DDBJ databases">
        <authorList>
            <person name="Varghese N."/>
            <person name="Submissions S."/>
        </authorList>
    </citation>
    <scope>NUCLEOTIDE SEQUENCE [LARGE SCALE GENOMIC DNA]</scope>
    <source>
        <strain evidence="7">JC23</strain>
    </source>
</reference>
<name>A0A285TYG9_9BACL</name>
<dbReference type="AlphaFoldDB" id="A0A285TYG9"/>
<dbReference type="PANTHER" id="PTHR35529:SF1">
    <property type="entry name" value="MANGANESE EFFLUX PUMP MNTP-RELATED"/>
    <property type="match status" value="1"/>
</dbReference>
<dbReference type="OrthoDB" id="2452195at2"/>
<protein>
    <submittedName>
        <fullName evidence="6">Putative Mn2+ efflux pump MntP</fullName>
    </submittedName>
</protein>
<keyword evidence="1" id="KW-1003">Cell membrane</keyword>
<evidence type="ECO:0000256" key="3">
    <source>
        <dbReference type="ARBA" id="ARBA00022989"/>
    </source>
</evidence>
<keyword evidence="4 5" id="KW-0472">Membrane</keyword>
<dbReference type="InterPro" id="IPR003810">
    <property type="entry name" value="Mntp/YtaF"/>
</dbReference>
<dbReference type="EMBL" id="OBQC01000001">
    <property type="protein sequence ID" value="SOC34724.1"/>
    <property type="molecule type" value="Genomic_DNA"/>
</dbReference>
<feature type="transmembrane region" description="Helical" evidence="5">
    <location>
        <begin position="115"/>
        <end position="136"/>
    </location>
</feature>
<feature type="transmembrane region" description="Helical" evidence="5">
    <location>
        <begin position="6"/>
        <end position="21"/>
    </location>
</feature>
<organism evidence="6 7">
    <name type="scientific">Ureibacillus acetophenoni</name>
    <dbReference type="NCBI Taxonomy" id="614649"/>
    <lineage>
        <taxon>Bacteria</taxon>
        <taxon>Bacillati</taxon>
        <taxon>Bacillota</taxon>
        <taxon>Bacilli</taxon>
        <taxon>Bacillales</taxon>
        <taxon>Caryophanaceae</taxon>
        <taxon>Ureibacillus</taxon>
    </lineage>
</organism>
<evidence type="ECO:0000256" key="5">
    <source>
        <dbReference type="SAM" id="Phobius"/>
    </source>
</evidence>
<keyword evidence="3 5" id="KW-1133">Transmembrane helix</keyword>
<dbReference type="Pfam" id="PF02659">
    <property type="entry name" value="Mntp"/>
    <property type="match status" value="1"/>
</dbReference>
<evidence type="ECO:0000256" key="4">
    <source>
        <dbReference type="ARBA" id="ARBA00023136"/>
    </source>
</evidence>
<dbReference type="PANTHER" id="PTHR35529">
    <property type="entry name" value="MANGANESE EFFLUX PUMP MNTP-RELATED"/>
    <property type="match status" value="1"/>
</dbReference>
<accession>A0A285TYG9</accession>
<feature type="transmembrane region" description="Helical" evidence="5">
    <location>
        <begin position="28"/>
        <end position="53"/>
    </location>
</feature>
<feature type="transmembrane region" description="Helical" evidence="5">
    <location>
        <begin position="59"/>
        <end position="77"/>
    </location>
</feature>
<sequence length="167" mass="18660">MQEILIGLVVALDVVALYLLLPTVKQRFLLSLWTALLHMLFPIIGFTIGSMMVALLMQWSNVISSIILFFIGLHLILSTQNRQINPIPVSILAISASLDTFSVSVSFGMLNLQKYLFIASAGIWTFFLSYISLTIARKGQRKYKGNSLKWIAGISLMLFSIYALVNN</sequence>
<evidence type="ECO:0000313" key="6">
    <source>
        <dbReference type="EMBL" id="SOC34724.1"/>
    </source>
</evidence>
<evidence type="ECO:0000313" key="7">
    <source>
        <dbReference type="Proteomes" id="UP000219252"/>
    </source>
</evidence>
<keyword evidence="2 5" id="KW-0812">Transmembrane</keyword>
<dbReference type="Proteomes" id="UP000219252">
    <property type="component" value="Unassembled WGS sequence"/>
</dbReference>
<feature type="transmembrane region" description="Helical" evidence="5">
    <location>
        <begin position="89"/>
        <end position="109"/>
    </location>
</feature>
<keyword evidence="7" id="KW-1185">Reference proteome</keyword>
<dbReference type="RefSeq" id="WP_097147630.1">
    <property type="nucleotide sequence ID" value="NZ_OBQC01000001.1"/>
</dbReference>
<feature type="transmembrane region" description="Helical" evidence="5">
    <location>
        <begin position="148"/>
        <end position="165"/>
    </location>
</feature>
<proteinExistence type="predicted"/>
<evidence type="ECO:0000256" key="2">
    <source>
        <dbReference type="ARBA" id="ARBA00022692"/>
    </source>
</evidence>
<gene>
    <name evidence="6" type="ORF">SAMN05877842_10160</name>
</gene>
<evidence type="ECO:0000256" key="1">
    <source>
        <dbReference type="ARBA" id="ARBA00022475"/>
    </source>
</evidence>